<gene>
    <name evidence="1" type="ORF">DERYTH_LOCUS19198</name>
</gene>
<dbReference type="Proteomes" id="UP000789405">
    <property type="component" value="Unassembled WGS sequence"/>
</dbReference>
<dbReference type="EMBL" id="CAJVPY010020630">
    <property type="protein sequence ID" value="CAG8776392.1"/>
    <property type="molecule type" value="Genomic_DNA"/>
</dbReference>
<evidence type="ECO:0000313" key="2">
    <source>
        <dbReference type="Proteomes" id="UP000789405"/>
    </source>
</evidence>
<comment type="caution">
    <text evidence="1">The sequence shown here is derived from an EMBL/GenBank/DDBJ whole genome shotgun (WGS) entry which is preliminary data.</text>
</comment>
<evidence type="ECO:0000313" key="1">
    <source>
        <dbReference type="EMBL" id="CAG8776392.1"/>
    </source>
</evidence>
<accession>A0A9N9NYV0</accession>
<name>A0A9N9NYV0_9GLOM</name>
<reference evidence="1" key="1">
    <citation type="submission" date="2021-06" db="EMBL/GenBank/DDBJ databases">
        <authorList>
            <person name="Kallberg Y."/>
            <person name="Tangrot J."/>
            <person name="Rosling A."/>
        </authorList>
    </citation>
    <scope>NUCLEOTIDE SEQUENCE</scope>
    <source>
        <strain evidence="1">MA453B</strain>
    </source>
</reference>
<protein>
    <submittedName>
        <fullName evidence="1">12869_t:CDS:1</fullName>
    </submittedName>
</protein>
<feature type="non-terminal residue" evidence="1">
    <location>
        <position position="1"/>
    </location>
</feature>
<dbReference type="AlphaFoldDB" id="A0A9N9NYV0"/>
<organism evidence="1 2">
    <name type="scientific">Dentiscutata erythropus</name>
    <dbReference type="NCBI Taxonomy" id="1348616"/>
    <lineage>
        <taxon>Eukaryota</taxon>
        <taxon>Fungi</taxon>
        <taxon>Fungi incertae sedis</taxon>
        <taxon>Mucoromycota</taxon>
        <taxon>Glomeromycotina</taxon>
        <taxon>Glomeromycetes</taxon>
        <taxon>Diversisporales</taxon>
        <taxon>Gigasporaceae</taxon>
        <taxon>Dentiscutata</taxon>
    </lineage>
</organism>
<proteinExistence type="predicted"/>
<keyword evidence="2" id="KW-1185">Reference proteome</keyword>
<sequence>YEAAAYVAERPELLKIAVQMAQYDGLKVSDNKEKTTVLTQLKSVKYQTFLKCMFFRMRHLTTPIILKCIKLCFPSKKFSYKDLSVLKDAANAAYQFYREALRSGLRKIAHYFINDFK</sequence>
<dbReference type="OrthoDB" id="2470391at2759"/>